<dbReference type="Proteomes" id="UP000683925">
    <property type="component" value="Unassembled WGS sequence"/>
</dbReference>
<dbReference type="EMBL" id="CAJJDP010000115">
    <property type="protein sequence ID" value="CAD8197699.1"/>
    <property type="molecule type" value="Genomic_DNA"/>
</dbReference>
<feature type="repeat" description="WD" evidence="1">
    <location>
        <begin position="175"/>
        <end position="207"/>
    </location>
</feature>
<dbReference type="SMART" id="SM00320">
    <property type="entry name" value="WD40"/>
    <property type="match status" value="4"/>
</dbReference>
<dbReference type="AlphaFoldDB" id="A0A8S1X9H0"/>
<dbReference type="PANTHER" id="PTHR19920">
    <property type="entry name" value="WD40 PROTEIN CIAO1"/>
    <property type="match status" value="1"/>
</dbReference>
<reference evidence="2" key="1">
    <citation type="submission" date="2021-01" db="EMBL/GenBank/DDBJ databases">
        <authorList>
            <consortium name="Genoscope - CEA"/>
            <person name="William W."/>
        </authorList>
    </citation>
    <scope>NUCLEOTIDE SEQUENCE</scope>
</reference>
<evidence type="ECO:0000313" key="2">
    <source>
        <dbReference type="EMBL" id="CAD8197699.1"/>
    </source>
</evidence>
<dbReference type="PROSITE" id="PS50082">
    <property type="entry name" value="WD_REPEATS_2"/>
    <property type="match status" value="2"/>
</dbReference>
<name>A0A8S1X9H0_PAROT</name>
<proteinExistence type="predicted"/>
<keyword evidence="1" id="KW-0853">WD repeat</keyword>
<keyword evidence="3" id="KW-1185">Reference proteome</keyword>
<protein>
    <recommendedName>
        <fullName evidence="4">WD domain, G-beta repeat protein</fullName>
    </recommendedName>
</protein>
<dbReference type="PANTHER" id="PTHR19920:SF0">
    <property type="entry name" value="CYTOSOLIC IRON-SULFUR PROTEIN ASSEMBLY PROTEIN CIAO1-RELATED"/>
    <property type="match status" value="1"/>
</dbReference>
<dbReference type="GO" id="GO:0016226">
    <property type="term" value="P:iron-sulfur cluster assembly"/>
    <property type="evidence" value="ECO:0007669"/>
    <property type="project" value="TreeGrafter"/>
</dbReference>
<feature type="repeat" description="WD" evidence="1">
    <location>
        <begin position="220"/>
        <end position="251"/>
    </location>
</feature>
<dbReference type="GO" id="GO:0097361">
    <property type="term" value="C:cytosolic [4Fe-4S] assembly targeting complex"/>
    <property type="evidence" value="ECO:0007669"/>
    <property type="project" value="TreeGrafter"/>
</dbReference>
<accession>A0A8S1X9H0</accession>
<organism evidence="2 3">
    <name type="scientific">Paramecium octaurelia</name>
    <dbReference type="NCBI Taxonomy" id="43137"/>
    <lineage>
        <taxon>Eukaryota</taxon>
        <taxon>Sar</taxon>
        <taxon>Alveolata</taxon>
        <taxon>Ciliophora</taxon>
        <taxon>Intramacronucleata</taxon>
        <taxon>Oligohymenophorea</taxon>
        <taxon>Peniculida</taxon>
        <taxon>Parameciidae</taxon>
        <taxon>Paramecium</taxon>
    </lineage>
</organism>
<dbReference type="OrthoDB" id="6262491at2759"/>
<dbReference type="InterPro" id="IPR001680">
    <property type="entry name" value="WD40_rpt"/>
</dbReference>
<dbReference type="PROSITE" id="PS50294">
    <property type="entry name" value="WD_REPEATS_REGION"/>
    <property type="match status" value="2"/>
</dbReference>
<comment type="caution">
    <text evidence="2">The sequence shown here is derived from an EMBL/GenBank/DDBJ whole genome shotgun (WGS) entry which is preliminary data.</text>
</comment>
<sequence>MNKTIGLTTDAYQQKIVECFEVVQNQIETSFNKIYSYLDSLLNNTSDLLNIKTFENQPCAPNFDLPKAKFENTNFSQQLCQDVQPLIKHNLSNQIILKDQSLNETQTNKEIQSLTNKSNMKPFIYQLISQYSIKQFEWCCAITINKDCTTLLAGCDKQIKVYEFKQGMAKQTQILSEHKSRVYTLNFMKKSNQFISGSCDKSIIIWQQNQNNQWISQYILNGHTNIVYCLILNNNEDLIVSGSDDKSIKFWMKNNQWMCQQTITDHTNEIFGLSFNQQSNRIVSCGGDKLILIMEEQGQNKQWVVIQKITVEQYGFRVCFIDNNMFALSNVTKNRYLFLR</sequence>
<evidence type="ECO:0000313" key="3">
    <source>
        <dbReference type="Proteomes" id="UP000683925"/>
    </source>
</evidence>
<evidence type="ECO:0008006" key="4">
    <source>
        <dbReference type="Google" id="ProtNLM"/>
    </source>
</evidence>
<gene>
    <name evidence="2" type="ORF">POCTA_138.1.T1150020</name>
</gene>
<dbReference type="Pfam" id="PF00400">
    <property type="entry name" value="WD40"/>
    <property type="match status" value="3"/>
</dbReference>
<evidence type="ECO:0000256" key="1">
    <source>
        <dbReference type="PROSITE-ProRule" id="PRU00221"/>
    </source>
</evidence>